<organism evidence="11 12">
    <name type="scientific">Dactylonectria estremocensis</name>
    <dbReference type="NCBI Taxonomy" id="1079267"/>
    <lineage>
        <taxon>Eukaryota</taxon>
        <taxon>Fungi</taxon>
        <taxon>Dikarya</taxon>
        <taxon>Ascomycota</taxon>
        <taxon>Pezizomycotina</taxon>
        <taxon>Sordariomycetes</taxon>
        <taxon>Hypocreomycetidae</taxon>
        <taxon>Hypocreales</taxon>
        <taxon>Nectriaceae</taxon>
        <taxon>Dactylonectria</taxon>
    </lineage>
</organism>
<feature type="region of interest" description="Disordered" evidence="10">
    <location>
        <begin position="274"/>
        <end position="397"/>
    </location>
</feature>
<gene>
    <name evidence="9" type="primary">SLX4</name>
    <name evidence="11" type="ORF">B0J13DRAFT_231754</name>
</gene>
<dbReference type="OrthoDB" id="5349119at2759"/>
<keyword evidence="4 9" id="KW-0227">DNA damage</keyword>
<dbReference type="AlphaFoldDB" id="A0A9P9F8C3"/>
<name>A0A9P9F8C3_9HYPO</name>
<feature type="region of interest" description="Disordered" evidence="10">
    <location>
        <begin position="538"/>
        <end position="596"/>
    </location>
</feature>
<comment type="function">
    <text evidence="9">Regulatory subunit of the SLX1-SLX4 structure-specific endonuclease that resolves DNA secondary structures generated during DNA repair and recombination. Has endonuclease activity towards branched DNA substrates, introducing single-strand cuts in duplex DNA close to junctions with ss-DNA.</text>
</comment>
<dbReference type="CDD" id="cd22999">
    <property type="entry name" value="SAP_SLX4"/>
    <property type="match status" value="1"/>
</dbReference>
<dbReference type="Proteomes" id="UP000717696">
    <property type="component" value="Unassembled WGS sequence"/>
</dbReference>
<dbReference type="InterPro" id="IPR027784">
    <property type="entry name" value="Slx4_ascomycetes"/>
</dbReference>
<feature type="compositionally biased region" description="Basic residues" evidence="10">
    <location>
        <begin position="312"/>
        <end position="323"/>
    </location>
</feature>
<evidence type="ECO:0000256" key="1">
    <source>
        <dbReference type="ARBA" id="ARBA00004123"/>
    </source>
</evidence>
<dbReference type="InterPro" id="IPR017956">
    <property type="entry name" value="AT_hook_DNA-bd_motif"/>
</dbReference>
<dbReference type="GO" id="GO:0006281">
    <property type="term" value="P:DNA repair"/>
    <property type="evidence" value="ECO:0007669"/>
    <property type="project" value="UniProtKB-UniRule"/>
</dbReference>
<dbReference type="InterPro" id="IPR018574">
    <property type="entry name" value="Structure-sp_endonuc_su_Slx4"/>
</dbReference>
<comment type="subcellular location">
    <subcellularLocation>
        <location evidence="1 9">Nucleus</location>
    </subcellularLocation>
</comment>
<evidence type="ECO:0000313" key="12">
    <source>
        <dbReference type="Proteomes" id="UP000717696"/>
    </source>
</evidence>
<dbReference type="GO" id="GO:0006310">
    <property type="term" value="P:DNA recombination"/>
    <property type="evidence" value="ECO:0007669"/>
    <property type="project" value="UniProtKB-UniRule"/>
</dbReference>
<evidence type="ECO:0000256" key="5">
    <source>
        <dbReference type="ARBA" id="ARBA00023172"/>
    </source>
</evidence>
<feature type="region of interest" description="Disordered" evidence="10">
    <location>
        <begin position="645"/>
        <end position="773"/>
    </location>
</feature>
<comment type="similarity">
    <text evidence="2 9">Belongs to the SLX4 family.</text>
</comment>
<dbReference type="GO" id="GO:0017108">
    <property type="term" value="F:5'-flap endonuclease activity"/>
    <property type="evidence" value="ECO:0007669"/>
    <property type="project" value="InterPro"/>
</dbReference>
<evidence type="ECO:0000256" key="10">
    <source>
        <dbReference type="SAM" id="MobiDB-lite"/>
    </source>
</evidence>
<comment type="caution">
    <text evidence="11">The sequence shown here is derived from an EMBL/GenBank/DDBJ whole genome shotgun (WGS) entry which is preliminary data.</text>
</comment>
<proteinExistence type="inferred from homology"/>
<accession>A0A9P9F8C3</accession>
<dbReference type="HAMAP" id="MF_03110">
    <property type="entry name" value="Endonuc_su_Slx4"/>
    <property type="match status" value="1"/>
</dbReference>
<feature type="compositionally biased region" description="Basic and acidic residues" evidence="10">
    <location>
        <begin position="294"/>
        <end position="307"/>
    </location>
</feature>
<feature type="compositionally biased region" description="Polar residues" evidence="10">
    <location>
        <begin position="555"/>
        <end position="594"/>
    </location>
</feature>
<evidence type="ECO:0000256" key="8">
    <source>
        <dbReference type="ARBA" id="ARBA00029496"/>
    </source>
</evidence>
<protein>
    <recommendedName>
        <fullName evidence="8 9">Structure-specific endonuclease subunit SLX4</fullName>
    </recommendedName>
</protein>
<evidence type="ECO:0000256" key="6">
    <source>
        <dbReference type="ARBA" id="ARBA00023204"/>
    </source>
</evidence>
<reference evidence="11" key="1">
    <citation type="journal article" date="2021" name="Nat. Commun.">
        <title>Genetic determinants of endophytism in the Arabidopsis root mycobiome.</title>
        <authorList>
            <person name="Mesny F."/>
            <person name="Miyauchi S."/>
            <person name="Thiergart T."/>
            <person name="Pickel B."/>
            <person name="Atanasova L."/>
            <person name="Karlsson M."/>
            <person name="Huettel B."/>
            <person name="Barry K.W."/>
            <person name="Haridas S."/>
            <person name="Chen C."/>
            <person name="Bauer D."/>
            <person name="Andreopoulos W."/>
            <person name="Pangilinan J."/>
            <person name="LaButti K."/>
            <person name="Riley R."/>
            <person name="Lipzen A."/>
            <person name="Clum A."/>
            <person name="Drula E."/>
            <person name="Henrissat B."/>
            <person name="Kohler A."/>
            <person name="Grigoriev I.V."/>
            <person name="Martin F.M."/>
            <person name="Hacquard S."/>
        </authorList>
    </citation>
    <scope>NUCLEOTIDE SEQUENCE</scope>
    <source>
        <strain evidence="11">MPI-CAGE-AT-0021</strain>
    </source>
</reference>
<feature type="compositionally biased region" description="Polar residues" evidence="10">
    <location>
        <begin position="752"/>
        <end position="771"/>
    </location>
</feature>
<feature type="compositionally biased region" description="Basic residues" evidence="10">
    <location>
        <begin position="369"/>
        <end position="389"/>
    </location>
</feature>
<comment type="subunit">
    <text evidence="9">Forms a heterodimer with SLX1.</text>
</comment>
<evidence type="ECO:0000256" key="3">
    <source>
        <dbReference type="ARBA" id="ARBA00022553"/>
    </source>
</evidence>
<comment type="PTM">
    <text evidence="9">Phosphorylated in response to DNA damage.</text>
</comment>
<evidence type="ECO:0000313" key="11">
    <source>
        <dbReference type="EMBL" id="KAH7155662.1"/>
    </source>
</evidence>
<feature type="compositionally biased region" description="Basic residues" evidence="10">
    <location>
        <begin position="719"/>
        <end position="729"/>
    </location>
</feature>
<keyword evidence="3 9" id="KW-0597">Phosphoprotein</keyword>
<keyword evidence="6 9" id="KW-0234">DNA repair</keyword>
<keyword evidence="5 9" id="KW-0233">DNA recombination</keyword>
<feature type="compositionally biased region" description="Low complexity" evidence="10">
    <location>
        <begin position="645"/>
        <end position="654"/>
    </location>
</feature>
<keyword evidence="12" id="KW-1185">Reference proteome</keyword>
<evidence type="ECO:0000256" key="4">
    <source>
        <dbReference type="ARBA" id="ARBA00022763"/>
    </source>
</evidence>
<feature type="compositionally biased region" description="Polar residues" evidence="10">
    <location>
        <begin position="136"/>
        <end position="146"/>
    </location>
</feature>
<sequence>MASSDVFRSSPPPATQRKRLVIGSSSPDLPPLQQFLSRKLPRPPLRSGNRAAPIPDDAPRSFVSARNLLQFTETALETPPAKTINPPVIEQPCEADVSILIIETPQQPQPKPKPKPKTKPRPRNPRAKKLTAETAGVTNGPNSDSKPTVKERVRKKPQRKAKNDEHQDINMETQNKSEGSKESGSKGANTANLRSESIVGSLSANAKATSTDEPLDLEFATARKVDWTPPSRKTVINIDSDCSTVKKLAPNSESNQTPTFKNLLKGYACIDTTPQAASAPQDEDSGFLKKRKRIELVKDANPREPEIPPKSPTKRKAPRKKPRTITELATAAYKTPTQLDVVPPSTSVADHFPPIDADPVAVSNDSAKKGKSKSSSRKRPSRAVKKKAAPPKPILLSPGAALDQVAKQNFLFGTSSQLAREPSPTTVLRGVQSVLGRPNQDDFDGFITPINSDAIEPPEQRPRLWDAAARDAEGDLFDIEVVNLIESSPQLPRANPISDPFGYFRNGSQSGVAPATGAAVSESANSFINLSDILPSPGKMPAQAQDGQYPFFSGSDASASNKTQGQTKPGNPPNASANQPSGSQEEPGFVNQSPRPKYELLTDVQLAKEIKTYGFKPIKRRSAMLSLLDQCWQSKVRVGQAGIHTSTASSTAASKPTKTNDIATAESPGKRPRGRPRKNSVSASEPQEPPPSAQPPDTPKRPRGRPRKNSASPSPVAKSRSKPKLKSPKRGAVSPGRKKTERKAVIEIPDSASDNGSNFASSPDSSVGQMFSSPPPLDLSLSVAGETHLSLSASPNDQQVALFDHITRAVRSTPRATDPVNPSWHEKILLYDPIVLEDLAAWLNSGELTRIGFDGEISPGEVKKWCESKSICCLSKVNLRGKERKRL</sequence>
<keyword evidence="7 9" id="KW-0539">Nucleus</keyword>
<feature type="compositionally biased region" description="Pro residues" evidence="10">
    <location>
        <begin position="687"/>
        <end position="697"/>
    </location>
</feature>
<feature type="region of interest" description="Disordered" evidence="10">
    <location>
        <begin position="95"/>
        <end position="194"/>
    </location>
</feature>
<evidence type="ECO:0000256" key="2">
    <source>
        <dbReference type="ARBA" id="ARBA00006661"/>
    </source>
</evidence>
<dbReference type="GO" id="GO:0003677">
    <property type="term" value="F:DNA binding"/>
    <property type="evidence" value="ECO:0007669"/>
    <property type="project" value="InterPro"/>
</dbReference>
<feature type="region of interest" description="Disordered" evidence="10">
    <location>
        <begin position="1"/>
        <end position="59"/>
    </location>
</feature>
<dbReference type="GO" id="GO:0033557">
    <property type="term" value="C:Slx1-Slx4 complex"/>
    <property type="evidence" value="ECO:0007669"/>
    <property type="project" value="UniProtKB-UniRule"/>
</dbReference>
<dbReference type="EMBL" id="JAGMUU010000004">
    <property type="protein sequence ID" value="KAH7155662.1"/>
    <property type="molecule type" value="Genomic_DNA"/>
</dbReference>
<dbReference type="Pfam" id="PF09494">
    <property type="entry name" value="Slx4"/>
    <property type="match status" value="1"/>
</dbReference>
<feature type="compositionally biased region" description="Basic residues" evidence="10">
    <location>
        <begin position="112"/>
        <end position="129"/>
    </location>
</feature>
<dbReference type="GO" id="GO:0006260">
    <property type="term" value="P:DNA replication"/>
    <property type="evidence" value="ECO:0007669"/>
    <property type="project" value="InterPro"/>
</dbReference>
<dbReference type="PRINTS" id="PR00929">
    <property type="entry name" value="ATHOOK"/>
</dbReference>
<evidence type="ECO:0000256" key="9">
    <source>
        <dbReference type="HAMAP-Rule" id="MF_03110"/>
    </source>
</evidence>
<dbReference type="SMART" id="SM00384">
    <property type="entry name" value="AT_hook"/>
    <property type="match status" value="2"/>
</dbReference>
<evidence type="ECO:0000256" key="7">
    <source>
        <dbReference type="ARBA" id="ARBA00023242"/>
    </source>
</evidence>